<dbReference type="EMBL" id="BAABIK010000001">
    <property type="protein sequence ID" value="GAA4926322.1"/>
    <property type="molecule type" value="Genomic_DNA"/>
</dbReference>
<feature type="region of interest" description="Disordered" evidence="1">
    <location>
        <begin position="1"/>
        <end position="109"/>
    </location>
</feature>
<evidence type="ECO:0000313" key="3">
    <source>
        <dbReference type="Proteomes" id="UP001499993"/>
    </source>
</evidence>
<feature type="compositionally biased region" description="Low complexity" evidence="1">
    <location>
        <begin position="74"/>
        <end position="93"/>
    </location>
</feature>
<organism evidence="2 3">
    <name type="scientific">Streptomonospora halophila</name>
    <dbReference type="NCBI Taxonomy" id="427369"/>
    <lineage>
        <taxon>Bacteria</taxon>
        <taxon>Bacillati</taxon>
        <taxon>Actinomycetota</taxon>
        <taxon>Actinomycetes</taxon>
        <taxon>Streptosporangiales</taxon>
        <taxon>Nocardiopsidaceae</taxon>
        <taxon>Streptomonospora</taxon>
    </lineage>
</organism>
<proteinExistence type="predicted"/>
<protein>
    <submittedName>
        <fullName evidence="2">Uncharacterized protein</fullName>
    </submittedName>
</protein>
<comment type="caution">
    <text evidence="2">The sequence shown here is derived from an EMBL/GenBank/DDBJ whole genome shotgun (WGS) entry which is preliminary data.</text>
</comment>
<evidence type="ECO:0000256" key="1">
    <source>
        <dbReference type="SAM" id="MobiDB-lite"/>
    </source>
</evidence>
<gene>
    <name evidence="2" type="ORF">GCM10023224_01340</name>
</gene>
<evidence type="ECO:0000313" key="2">
    <source>
        <dbReference type="EMBL" id="GAA4926322.1"/>
    </source>
</evidence>
<feature type="compositionally biased region" description="Low complexity" evidence="1">
    <location>
        <begin position="28"/>
        <end position="43"/>
    </location>
</feature>
<accession>A0ABP9GB30</accession>
<keyword evidence="3" id="KW-1185">Reference proteome</keyword>
<reference evidence="3" key="1">
    <citation type="journal article" date="2019" name="Int. J. Syst. Evol. Microbiol.">
        <title>The Global Catalogue of Microorganisms (GCM) 10K type strain sequencing project: providing services to taxonomists for standard genome sequencing and annotation.</title>
        <authorList>
            <consortium name="The Broad Institute Genomics Platform"/>
            <consortium name="The Broad Institute Genome Sequencing Center for Infectious Disease"/>
            <person name="Wu L."/>
            <person name="Ma J."/>
        </authorList>
    </citation>
    <scope>NUCLEOTIDE SEQUENCE [LARGE SCALE GENOMIC DNA]</scope>
    <source>
        <strain evidence="3">JCM 18123</strain>
    </source>
</reference>
<dbReference type="Proteomes" id="UP001499993">
    <property type="component" value="Unassembled WGS sequence"/>
</dbReference>
<name>A0ABP9GB30_9ACTN</name>
<sequence length="109" mass="10983">MQVASVQPVPAGERSRMAGRARGHGLLAEAARAVGADRAAPTARRGHSGRFAAVGHGAEADPGEPEPAQAASGAPSTASRVRVRVRVAPASRAGPFAPFNGARNGRASR</sequence>